<evidence type="ECO:0000256" key="2">
    <source>
        <dbReference type="ARBA" id="ARBA00022723"/>
    </source>
</evidence>
<keyword evidence="4" id="KW-0862">Zinc</keyword>
<dbReference type="Proteomes" id="UP000789759">
    <property type="component" value="Unassembled WGS sequence"/>
</dbReference>
<organism evidence="6 7">
    <name type="scientific">Cetraspora pellucida</name>
    <dbReference type="NCBI Taxonomy" id="1433469"/>
    <lineage>
        <taxon>Eukaryota</taxon>
        <taxon>Fungi</taxon>
        <taxon>Fungi incertae sedis</taxon>
        <taxon>Mucoromycota</taxon>
        <taxon>Glomeromycotina</taxon>
        <taxon>Glomeromycetes</taxon>
        <taxon>Diversisporales</taxon>
        <taxon>Gigasporaceae</taxon>
        <taxon>Cetraspora</taxon>
    </lineage>
</organism>
<dbReference type="InterPro" id="IPR052035">
    <property type="entry name" value="ZnF_BED_domain_contain"/>
</dbReference>
<dbReference type="PANTHER" id="PTHR46481">
    <property type="entry name" value="ZINC FINGER BED DOMAIN-CONTAINING PROTEIN 4"/>
    <property type="match status" value="1"/>
</dbReference>
<keyword evidence="3" id="KW-0863">Zinc-finger</keyword>
<dbReference type="OrthoDB" id="1607513at2759"/>
<dbReference type="SUPFAM" id="SSF53098">
    <property type="entry name" value="Ribonuclease H-like"/>
    <property type="match status" value="1"/>
</dbReference>
<feature type="non-terminal residue" evidence="6">
    <location>
        <position position="307"/>
    </location>
</feature>
<evidence type="ECO:0000313" key="6">
    <source>
        <dbReference type="EMBL" id="CAG8806757.1"/>
    </source>
</evidence>
<dbReference type="PANTHER" id="PTHR46481:SF10">
    <property type="entry name" value="ZINC FINGER BED DOMAIN-CONTAINING PROTEIN 39"/>
    <property type="match status" value="1"/>
</dbReference>
<dbReference type="GO" id="GO:0005634">
    <property type="term" value="C:nucleus"/>
    <property type="evidence" value="ECO:0007669"/>
    <property type="project" value="UniProtKB-SubCell"/>
</dbReference>
<evidence type="ECO:0000256" key="1">
    <source>
        <dbReference type="ARBA" id="ARBA00004123"/>
    </source>
</evidence>
<gene>
    <name evidence="6" type="ORF">CPELLU_LOCUS18229</name>
</gene>
<proteinExistence type="predicted"/>
<keyword evidence="2" id="KW-0479">Metal-binding</keyword>
<protein>
    <submittedName>
        <fullName evidence="6">12891_t:CDS:1</fullName>
    </submittedName>
</protein>
<evidence type="ECO:0000256" key="5">
    <source>
        <dbReference type="ARBA" id="ARBA00023242"/>
    </source>
</evidence>
<comment type="caution">
    <text evidence="6">The sequence shown here is derived from an EMBL/GenBank/DDBJ whole genome shotgun (WGS) entry which is preliminary data.</text>
</comment>
<accession>A0A9N9PDL8</accession>
<name>A0A9N9PDL8_9GLOM</name>
<dbReference type="EMBL" id="CAJVQA010035148">
    <property type="protein sequence ID" value="CAG8806757.1"/>
    <property type="molecule type" value="Genomic_DNA"/>
</dbReference>
<evidence type="ECO:0000256" key="4">
    <source>
        <dbReference type="ARBA" id="ARBA00022833"/>
    </source>
</evidence>
<dbReference type="AlphaFoldDB" id="A0A9N9PDL8"/>
<dbReference type="GO" id="GO:0008270">
    <property type="term" value="F:zinc ion binding"/>
    <property type="evidence" value="ECO:0007669"/>
    <property type="project" value="UniProtKB-KW"/>
</dbReference>
<sequence>QNQIDCIREDSTLSSNDAVSSILTPTETGTKIVCNTYSTKDHWKIDEEHNNQKTQIDVFRQVTKEEIDKSIIDLVVSTGISFSILDNLLFRQVARNLRYVTNSYKILHSMTILRHLTGNIFNSRLEFVKNLLAKSPRRISLTCDRWHSNIHRCHYIVVTGSWISEDWRVVNIILSFQKSGQTAEDILSTIITTLEAYNIKEKIFTLTMNNTTTNKAVGQLLKNKLQNQELISIVDMCWNSTLAMFERYIYLHPAIYEMCSKESSMPSCLENEEFVVLESFCQLLKPFEGATLILLKEQCNPISDAIM</sequence>
<evidence type="ECO:0000313" key="7">
    <source>
        <dbReference type="Proteomes" id="UP000789759"/>
    </source>
</evidence>
<evidence type="ECO:0000256" key="3">
    <source>
        <dbReference type="ARBA" id="ARBA00022771"/>
    </source>
</evidence>
<comment type="subcellular location">
    <subcellularLocation>
        <location evidence="1">Nucleus</location>
    </subcellularLocation>
</comment>
<reference evidence="6" key="1">
    <citation type="submission" date="2021-06" db="EMBL/GenBank/DDBJ databases">
        <authorList>
            <person name="Kallberg Y."/>
            <person name="Tangrot J."/>
            <person name="Rosling A."/>
        </authorList>
    </citation>
    <scope>NUCLEOTIDE SEQUENCE</scope>
    <source>
        <strain evidence="6">FL966</strain>
    </source>
</reference>
<keyword evidence="7" id="KW-1185">Reference proteome</keyword>
<keyword evidence="5" id="KW-0539">Nucleus</keyword>
<feature type="non-terminal residue" evidence="6">
    <location>
        <position position="1"/>
    </location>
</feature>
<dbReference type="InterPro" id="IPR012337">
    <property type="entry name" value="RNaseH-like_sf"/>
</dbReference>